<comment type="caution">
    <text evidence="1">The sequence shown here is derived from an EMBL/GenBank/DDBJ whole genome shotgun (WGS) entry which is preliminary data.</text>
</comment>
<dbReference type="EMBL" id="AAKCWO010000017">
    <property type="protein sequence ID" value="ECQ7788707.1"/>
    <property type="molecule type" value="Genomic_DNA"/>
</dbReference>
<name>A0A5Y9P7S7_SALER</name>
<sequence>MQKLNIDQKIKIAEMAVQLAAAVISSPKSIKMQDIDYSLTHENKLIDVYLAAEAIITKSITRQSDTD</sequence>
<protein>
    <submittedName>
        <fullName evidence="1">Uncharacterized protein</fullName>
    </submittedName>
</protein>
<evidence type="ECO:0000313" key="1">
    <source>
        <dbReference type="EMBL" id="ECQ7788707.1"/>
    </source>
</evidence>
<organism evidence="1">
    <name type="scientific">Salmonella enterica</name>
    <name type="common">Salmonella choleraesuis</name>
    <dbReference type="NCBI Taxonomy" id="28901"/>
    <lineage>
        <taxon>Bacteria</taxon>
        <taxon>Pseudomonadati</taxon>
        <taxon>Pseudomonadota</taxon>
        <taxon>Gammaproteobacteria</taxon>
        <taxon>Enterobacterales</taxon>
        <taxon>Enterobacteriaceae</taxon>
        <taxon>Salmonella</taxon>
    </lineage>
</organism>
<dbReference type="AlphaFoldDB" id="A0A5Y9P7S7"/>
<gene>
    <name evidence="1" type="ORF">F0Z93_08785</name>
</gene>
<proteinExistence type="predicted"/>
<accession>A0A5Y9P7S7</accession>
<reference evidence="1" key="1">
    <citation type="submission" date="2019-09" db="EMBL/GenBank/DDBJ databases">
        <authorList>
            <consortium name="PulseNet: The National Subtyping Network for Foodborne Disease Surveillance"/>
            <person name="Tarr C.L."/>
            <person name="Trees E."/>
            <person name="Katz L.S."/>
            <person name="Carleton-Romer H.A."/>
            <person name="Stroika S."/>
            <person name="Kucerova Z."/>
            <person name="Roache K.F."/>
            <person name="Sabol A.L."/>
            <person name="Besser J."/>
            <person name="Gerner-Smidt P."/>
        </authorList>
    </citation>
    <scope>NUCLEOTIDE SEQUENCE</scope>
    <source>
        <strain evidence="1">PNUSAS081464</strain>
    </source>
</reference>